<feature type="compositionally biased region" description="Basic residues" evidence="1">
    <location>
        <begin position="30"/>
        <end position="47"/>
    </location>
</feature>
<dbReference type="EMBL" id="JACBPP010000001">
    <property type="protein sequence ID" value="KAF8005086.1"/>
    <property type="molecule type" value="Genomic_DNA"/>
</dbReference>
<organism evidence="2 3">
    <name type="scientific">Metschnikowia pulcherrima</name>
    <dbReference type="NCBI Taxonomy" id="27326"/>
    <lineage>
        <taxon>Eukaryota</taxon>
        <taxon>Fungi</taxon>
        <taxon>Dikarya</taxon>
        <taxon>Ascomycota</taxon>
        <taxon>Saccharomycotina</taxon>
        <taxon>Pichiomycetes</taxon>
        <taxon>Metschnikowiaceae</taxon>
        <taxon>Metschnikowia</taxon>
    </lineage>
</organism>
<comment type="caution">
    <text evidence="2">The sequence shown here is derived from an EMBL/GenBank/DDBJ whole genome shotgun (WGS) entry which is preliminary data.</text>
</comment>
<name>A0A8H7GYU0_9ASCO</name>
<gene>
    <name evidence="2" type="ORF">HF325_000543</name>
</gene>
<evidence type="ECO:0000256" key="1">
    <source>
        <dbReference type="SAM" id="MobiDB-lite"/>
    </source>
</evidence>
<proteinExistence type="predicted"/>
<dbReference type="Proteomes" id="UP000649328">
    <property type="component" value="Unassembled WGS sequence"/>
</dbReference>
<feature type="region of interest" description="Disordered" evidence="1">
    <location>
        <begin position="1"/>
        <end position="83"/>
    </location>
</feature>
<accession>A0A8H7GYU0</accession>
<protein>
    <submittedName>
        <fullName evidence="2">Uncharacterized protein</fullName>
    </submittedName>
</protein>
<keyword evidence="3" id="KW-1185">Reference proteome</keyword>
<dbReference type="AlphaFoldDB" id="A0A8H7GYU0"/>
<sequence length="116" mass="13139">MQFSVGIPSGDTGLAMPFGAHQASATRPQRFQKNKKSKKESRRRLRLSRTLAAKTRPGIASTLSAQETSETTPTVTDEPTNEPRETVCGHYRIKYIHSLEKCRHFVEKIRKCPQKK</sequence>
<evidence type="ECO:0000313" key="3">
    <source>
        <dbReference type="Proteomes" id="UP000649328"/>
    </source>
</evidence>
<feature type="compositionally biased region" description="Polar residues" evidence="1">
    <location>
        <begin position="61"/>
        <end position="78"/>
    </location>
</feature>
<reference evidence="2" key="1">
    <citation type="submission" date="2020-10" db="EMBL/GenBank/DDBJ databases">
        <title>The Whole-Genome Sequence of Metschnikowia persimmonesis, a Novel Endophytic Yeast Species Isolated from Medicinal Plant Diospyros kaki Thumb.</title>
        <authorList>
            <person name="Rahmat E."/>
            <person name="Kang Y."/>
        </authorList>
    </citation>
    <scope>NUCLEOTIDE SEQUENCE</scope>
    <source>
        <strain evidence="2">KIOM G15050</strain>
    </source>
</reference>
<evidence type="ECO:0000313" key="2">
    <source>
        <dbReference type="EMBL" id="KAF8005086.1"/>
    </source>
</evidence>